<dbReference type="GO" id="GO:0015074">
    <property type="term" value="P:DNA integration"/>
    <property type="evidence" value="ECO:0007669"/>
    <property type="project" value="InterPro"/>
</dbReference>
<dbReference type="EMBL" id="CAKXAJ010011567">
    <property type="protein sequence ID" value="CAH2214740.1"/>
    <property type="molecule type" value="Genomic_DNA"/>
</dbReference>
<feature type="domain" description="Integrase catalytic" evidence="1">
    <location>
        <begin position="34"/>
        <end position="193"/>
    </location>
</feature>
<evidence type="ECO:0000259" key="1">
    <source>
        <dbReference type="PROSITE" id="PS50994"/>
    </source>
</evidence>
<dbReference type="Pfam" id="PF00665">
    <property type="entry name" value="rve"/>
    <property type="match status" value="1"/>
</dbReference>
<sequence length="323" mass="37245">MHRDVTNFVLNCDTCNAYKHPNHPTLGTMGKPKECCRPFQMLSMDLIGPLPVSRKQNSFIFVITCCFSKYCMLFPIKRATSEIMARILEDNVFLIHGIPSTILMDNGKQFTGNVLKALFTSYNIPNVRYTPKYTPQINTVERYNRTIMVAVSSYVENDHRSWDKNLPKIQFALNSSVSEATGFTPSFLVFGRELVSCGSYYVDKDLTSDIIFSPRDEYAENLGNLHKYFDKAQSALLKAHSRSSTQYNLRRKAVEFNVGDVVWKRTYYQSDKDNRFAKKLAPKFIKCRIISKKSPLVYELEDCNGNNLGIWHIKDLKLRNYVE</sequence>
<comment type="caution">
    <text evidence="2">The sequence shown here is derived from an EMBL/GenBank/DDBJ whole genome shotgun (WGS) entry which is preliminary data.</text>
</comment>
<dbReference type="SUPFAM" id="SSF53098">
    <property type="entry name" value="Ribonuclease H-like"/>
    <property type="match status" value="1"/>
</dbReference>
<dbReference type="AlphaFoldDB" id="A0A8S4QLW2"/>
<dbReference type="PROSITE" id="PS50994">
    <property type="entry name" value="INTEGRASE"/>
    <property type="match status" value="1"/>
</dbReference>
<dbReference type="OrthoDB" id="425619at2759"/>
<dbReference type="PANTHER" id="PTHR37984">
    <property type="entry name" value="PROTEIN CBG26694"/>
    <property type="match status" value="1"/>
</dbReference>
<proteinExistence type="predicted"/>
<organism evidence="2 3">
    <name type="scientific">Pararge aegeria aegeria</name>
    <dbReference type="NCBI Taxonomy" id="348720"/>
    <lineage>
        <taxon>Eukaryota</taxon>
        <taxon>Metazoa</taxon>
        <taxon>Ecdysozoa</taxon>
        <taxon>Arthropoda</taxon>
        <taxon>Hexapoda</taxon>
        <taxon>Insecta</taxon>
        <taxon>Pterygota</taxon>
        <taxon>Neoptera</taxon>
        <taxon>Endopterygota</taxon>
        <taxon>Lepidoptera</taxon>
        <taxon>Glossata</taxon>
        <taxon>Ditrysia</taxon>
        <taxon>Papilionoidea</taxon>
        <taxon>Nymphalidae</taxon>
        <taxon>Satyrinae</taxon>
        <taxon>Satyrini</taxon>
        <taxon>Parargina</taxon>
        <taxon>Pararge</taxon>
    </lineage>
</organism>
<gene>
    <name evidence="2" type="primary">jg27622</name>
    <name evidence="2" type="ORF">PAEG_LOCUS3576</name>
</gene>
<dbReference type="GO" id="GO:0003676">
    <property type="term" value="F:nucleic acid binding"/>
    <property type="evidence" value="ECO:0007669"/>
    <property type="project" value="InterPro"/>
</dbReference>
<evidence type="ECO:0000313" key="3">
    <source>
        <dbReference type="Proteomes" id="UP000838756"/>
    </source>
</evidence>
<reference evidence="2" key="1">
    <citation type="submission" date="2022-03" db="EMBL/GenBank/DDBJ databases">
        <authorList>
            <person name="Lindestad O."/>
        </authorList>
    </citation>
    <scope>NUCLEOTIDE SEQUENCE</scope>
</reference>
<dbReference type="Gene3D" id="3.30.420.10">
    <property type="entry name" value="Ribonuclease H-like superfamily/Ribonuclease H"/>
    <property type="match status" value="1"/>
</dbReference>
<dbReference type="Proteomes" id="UP000838756">
    <property type="component" value="Unassembled WGS sequence"/>
</dbReference>
<dbReference type="InterPro" id="IPR036397">
    <property type="entry name" value="RNaseH_sf"/>
</dbReference>
<name>A0A8S4QLW2_9NEOP</name>
<dbReference type="InterPro" id="IPR012337">
    <property type="entry name" value="RNaseH-like_sf"/>
</dbReference>
<evidence type="ECO:0000313" key="2">
    <source>
        <dbReference type="EMBL" id="CAH2214740.1"/>
    </source>
</evidence>
<accession>A0A8S4QLW2</accession>
<protein>
    <submittedName>
        <fullName evidence="2">Jg27622 protein</fullName>
    </submittedName>
</protein>
<dbReference type="PANTHER" id="PTHR37984:SF5">
    <property type="entry name" value="PROTEIN NYNRIN-LIKE"/>
    <property type="match status" value="1"/>
</dbReference>
<dbReference type="InterPro" id="IPR050951">
    <property type="entry name" value="Retrovirus_Pol_polyprotein"/>
</dbReference>
<keyword evidence="3" id="KW-1185">Reference proteome</keyword>
<dbReference type="InterPro" id="IPR001584">
    <property type="entry name" value="Integrase_cat-core"/>
</dbReference>